<dbReference type="Proteomes" id="UP001067235">
    <property type="component" value="Unassembled WGS sequence"/>
</dbReference>
<accession>A0ABT4MVX8</accession>
<dbReference type="RefSeq" id="WP_084839453.1">
    <property type="nucleotide sequence ID" value="NZ_JAPWIE010000002.1"/>
</dbReference>
<feature type="domain" description="DUF8129" evidence="1">
    <location>
        <begin position="309"/>
        <end position="356"/>
    </location>
</feature>
<reference evidence="2" key="1">
    <citation type="submission" date="2022-12" db="EMBL/GenBank/DDBJ databases">
        <authorList>
            <person name="Krivoruchko A.V."/>
            <person name="Elkin A."/>
        </authorList>
    </citation>
    <scope>NUCLEOTIDE SEQUENCE</scope>
    <source>
        <strain evidence="2">IEGM 1388</strain>
    </source>
</reference>
<keyword evidence="3" id="KW-1185">Reference proteome</keyword>
<sequence>MSISTSTLRNQLRTLLTLTNTEVQVAETRVAQARTEAVRKELSENAANGRIRAVAIEKAIRDLGGLPDVLRPVLGRLAATVKALAEQAQPFDEALLGDLALEHQLLDRSIYVKALATAENEPDVVALAERLITAHRATVDWLTIVLAEEAIGGPVALRRGPLQAASGAALRVAGIPATLTARGVDRAVDVLRSAPARLGGFVDKTEEAGGTAVALATDARDKAVKRVTDAGDTVVERVSDVSEAISERASDAGKAASKTAKATRDAALDAAEDTARAQGATGAADAIHAVRDATGLVDPEDLPIVDYDTLNVNAAVSAIKQLDEPSDIRTVIAYEEAHKGRQGVISAAQTRLAAIAEEIVGVK</sequence>
<evidence type="ECO:0000313" key="3">
    <source>
        <dbReference type="Proteomes" id="UP001067235"/>
    </source>
</evidence>
<dbReference type="InterPro" id="IPR058442">
    <property type="entry name" value="DUF8129"/>
</dbReference>
<dbReference type="Pfam" id="PF26450">
    <property type="entry name" value="DUF8129"/>
    <property type="match status" value="1"/>
</dbReference>
<evidence type="ECO:0000313" key="2">
    <source>
        <dbReference type="EMBL" id="MCZ4549907.1"/>
    </source>
</evidence>
<organism evidence="2 3">
    <name type="scientific">Gordonia rubripertincta</name>
    <name type="common">Rhodococcus corallinus</name>
    <dbReference type="NCBI Taxonomy" id="36822"/>
    <lineage>
        <taxon>Bacteria</taxon>
        <taxon>Bacillati</taxon>
        <taxon>Actinomycetota</taxon>
        <taxon>Actinomycetes</taxon>
        <taxon>Mycobacteriales</taxon>
        <taxon>Gordoniaceae</taxon>
        <taxon>Gordonia</taxon>
    </lineage>
</organism>
<name>A0ABT4MVX8_GORRU</name>
<dbReference type="EMBL" id="JAPWIE010000002">
    <property type="protein sequence ID" value="MCZ4549907.1"/>
    <property type="molecule type" value="Genomic_DNA"/>
</dbReference>
<protein>
    <submittedName>
        <fullName evidence="2">Ferritin-like domain-containing protein</fullName>
    </submittedName>
</protein>
<comment type="caution">
    <text evidence="2">The sequence shown here is derived from an EMBL/GenBank/DDBJ whole genome shotgun (WGS) entry which is preliminary data.</text>
</comment>
<proteinExistence type="predicted"/>
<evidence type="ECO:0000259" key="1">
    <source>
        <dbReference type="Pfam" id="PF26450"/>
    </source>
</evidence>
<gene>
    <name evidence="2" type="ORF">O4213_07925</name>
</gene>